<protein>
    <submittedName>
        <fullName evidence="5">Helix-turn-helix domain-containing protein</fullName>
    </submittedName>
</protein>
<gene>
    <name evidence="5" type="ORF">DZF91_24845</name>
</gene>
<dbReference type="GO" id="GO:0003700">
    <property type="term" value="F:DNA-binding transcription factor activity"/>
    <property type="evidence" value="ECO:0007669"/>
    <property type="project" value="InterPro"/>
</dbReference>
<feature type="domain" description="HTH araC/xylS-type" evidence="4">
    <location>
        <begin position="11"/>
        <end position="100"/>
    </location>
</feature>
<feature type="non-terminal residue" evidence="5">
    <location>
        <position position="1"/>
    </location>
</feature>
<evidence type="ECO:0000259" key="4">
    <source>
        <dbReference type="PROSITE" id="PS01124"/>
    </source>
</evidence>
<comment type="caution">
    <text evidence="5">The sequence shown here is derived from an EMBL/GenBank/DDBJ whole genome shotgun (WGS) entry which is preliminary data.</text>
</comment>
<dbReference type="InterPro" id="IPR050204">
    <property type="entry name" value="AraC_XylS_family_regulators"/>
</dbReference>
<dbReference type="GO" id="GO:0043565">
    <property type="term" value="F:sequence-specific DNA binding"/>
    <property type="evidence" value="ECO:0007669"/>
    <property type="project" value="InterPro"/>
</dbReference>
<dbReference type="Gene3D" id="1.10.10.60">
    <property type="entry name" value="Homeodomain-like"/>
    <property type="match status" value="1"/>
</dbReference>
<keyword evidence="3" id="KW-0804">Transcription</keyword>
<evidence type="ECO:0000256" key="2">
    <source>
        <dbReference type="ARBA" id="ARBA00023125"/>
    </source>
</evidence>
<dbReference type="OrthoDB" id="9815799at2"/>
<dbReference type="PANTHER" id="PTHR46796:SF15">
    <property type="entry name" value="BLL1074 PROTEIN"/>
    <property type="match status" value="1"/>
</dbReference>
<evidence type="ECO:0000256" key="3">
    <source>
        <dbReference type="ARBA" id="ARBA00023163"/>
    </source>
</evidence>
<reference evidence="5 6" key="1">
    <citation type="submission" date="2018-08" db="EMBL/GenBank/DDBJ databases">
        <title>Actinomadura jelena sp. nov., a novel Actinomycete isolated from soil in Chad.</title>
        <authorList>
            <person name="Shi L."/>
        </authorList>
    </citation>
    <scope>NUCLEOTIDE SEQUENCE [LARGE SCALE GENOMIC DNA]</scope>
    <source>
        <strain evidence="5 6">NEAU-G17</strain>
    </source>
</reference>
<dbReference type="EMBL" id="QURH01000627">
    <property type="protein sequence ID" value="RFU38975.1"/>
    <property type="molecule type" value="Genomic_DNA"/>
</dbReference>
<accession>A0A372JG22</accession>
<dbReference type="Pfam" id="PF12833">
    <property type="entry name" value="HTH_18"/>
    <property type="match status" value="1"/>
</dbReference>
<evidence type="ECO:0000313" key="6">
    <source>
        <dbReference type="Proteomes" id="UP000261811"/>
    </source>
</evidence>
<keyword evidence="1" id="KW-0805">Transcription regulation</keyword>
<keyword evidence="2" id="KW-0238">DNA-binding</keyword>
<organism evidence="5 6">
    <name type="scientific">Actinomadura logoneensis</name>
    <dbReference type="NCBI Taxonomy" id="2293572"/>
    <lineage>
        <taxon>Bacteria</taxon>
        <taxon>Bacillati</taxon>
        <taxon>Actinomycetota</taxon>
        <taxon>Actinomycetes</taxon>
        <taxon>Streptosporangiales</taxon>
        <taxon>Thermomonosporaceae</taxon>
        <taxon>Actinomadura</taxon>
    </lineage>
</organism>
<keyword evidence="6" id="KW-1185">Reference proteome</keyword>
<evidence type="ECO:0000256" key="1">
    <source>
        <dbReference type="ARBA" id="ARBA00023015"/>
    </source>
</evidence>
<dbReference type="Proteomes" id="UP000261811">
    <property type="component" value="Unassembled WGS sequence"/>
</dbReference>
<dbReference type="InterPro" id="IPR018060">
    <property type="entry name" value="HTH_AraC"/>
</dbReference>
<evidence type="ECO:0000313" key="5">
    <source>
        <dbReference type="EMBL" id="RFU38975.1"/>
    </source>
</evidence>
<dbReference type="SMART" id="SM00342">
    <property type="entry name" value="HTH_ARAC"/>
    <property type="match status" value="1"/>
</dbReference>
<sequence>VERARAAGPGDPVVAPVVRGLLAGASVPDVADAVGLGERQLRRRALAAFGYGPKVLQRVLRFQRALGAVRAGVPAAEAAVDAGYADQAHMAHEMRKLAGVPLGGLVGPND</sequence>
<dbReference type="AlphaFoldDB" id="A0A372JG22"/>
<proteinExistence type="predicted"/>
<name>A0A372JG22_9ACTN</name>
<dbReference type="PANTHER" id="PTHR46796">
    <property type="entry name" value="HTH-TYPE TRANSCRIPTIONAL ACTIVATOR RHAS-RELATED"/>
    <property type="match status" value="1"/>
</dbReference>
<dbReference type="PROSITE" id="PS01124">
    <property type="entry name" value="HTH_ARAC_FAMILY_2"/>
    <property type="match status" value="1"/>
</dbReference>
<dbReference type="RefSeq" id="WP_117359671.1">
    <property type="nucleotide sequence ID" value="NZ_QURH01000627.1"/>
</dbReference>